<comment type="similarity">
    <text evidence="1">Belongs to the ROK (NagC/XylR) family.</text>
</comment>
<dbReference type="InterPro" id="IPR036388">
    <property type="entry name" value="WH-like_DNA-bd_sf"/>
</dbReference>
<dbReference type="Proteomes" id="UP000616114">
    <property type="component" value="Unassembled WGS sequence"/>
</dbReference>
<reference evidence="2" key="1">
    <citation type="journal article" date="2014" name="Int. J. Syst. Evol. Microbiol.">
        <title>Complete genome sequence of Corynebacterium casei LMG S-19264T (=DSM 44701T), isolated from a smear-ripened cheese.</title>
        <authorList>
            <consortium name="US DOE Joint Genome Institute (JGI-PGF)"/>
            <person name="Walter F."/>
            <person name="Albersmeier A."/>
            <person name="Kalinowski J."/>
            <person name="Ruckert C."/>
        </authorList>
    </citation>
    <scope>NUCLEOTIDE SEQUENCE</scope>
    <source>
        <strain evidence="2">CGMCC 1.12785</strain>
    </source>
</reference>
<proteinExistence type="inferred from homology"/>
<evidence type="ECO:0000313" key="3">
    <source>
        <dbReference type="Proteomes" id="UP000616114"/>
    </source>
</evidence>
<dbReference type="InterPro" id="IPR049874">
    <property type="entry name" value="ROK_cs"/>
</dbReference>
<dbReference type="InterPro" id="IPR043129">
    <property type="entry name" value="ATPase_NBD"/>
</dbReference>
<evidence type="ECO:0000313" key="2">
    <source>
        <dbReference type="EMBL" id="GGA26527.1"/>
    </source>
</evidence>
<dbReference type="Pfam" id="PF00480">
    <property type="entry name" value="ROK"/>
    <property type="match status" value="1"/>
</dbReference>
<dbReference type="PANTHER" id="PTHR18964">
    <property type="entry name" value="ROK (REPRESSOR, ORF, KINASE) FAMILY"/>
    <property type="match status" value="1"/>
</dbReference>
<dbReference type="AlphaFoldDB" id="A0A8J2U0Q7"/>
<comment type="caution">
    <text evidence="2">The sequence shown here is derived from an EMBL/GenBank/DDBJ whole genome shotgun (WGS) entry which is preliminary data.</text>
</comment>
<dbReference type="PROSITE" id="PS01125">
    <property type="entry name" value="ROK"/>
    <property type="match status" value="1"/>
</dbReference>
<organism evidence="2 3">
    <name type="scientific">Sediminivirga luteola</name>
    <dbReference type="NCBI Taxonomy" id="1774748"/>
    <lineage>
        <taxon>Bacteria</taxon>
        <taxon>Bacillati</taxon>
        <taxon>Actinomycetota</taxon>
        <taxon>Actinomycetes</taxon>
        <taxon>Micrococcales</taxon>
        <taxon>Brevibacteriaceae</taxon>
        <taxon>Sediminivirga</taxon>
    </lineage>
</organism>
<dbReference type="Gene3D" id="1.10.10.10">
    <property type="entry name" value="Winged helix-like DNA-binding domain superfamily/Winged helix DNA-binding domain"/>
    <property type="match status" value="1"/>
</dbReference>
<dbReference type="InterPro" id="IPR000600">
    <property type="entry name" value="ROK"/>
</dbReference>
<dbReference type="EMBL" id="BMFY01000018">
    <property type="protein sequence ID" value="GGA26527.1"/>
    <property type="molecule type" value="Genomic_DNA"/>
</dbReference>
<sequence length="408" mass="42407">MQRGHRRPGSTAALRLSNERAILQDLLTHGPSTQSELARRTRLSNGSVSSIVRSLRGRGVLETSDTVSSGRRATLVTPRVATRRVAVGIDLGRSHIGLVIAKPGRELLAERRVRIPHGTLAEEALGQVRALLTEELRQIDRGDEDIVAVVVSVPGPIDRTTGRVVDGTILPEWVGRSAEDVSEALGLDAEICNDADAGAIAERGWGAASGVDDFLYVKIGTGIGVGVFLAGANYTGAFGIAGEIGHSTVDPGGGHCRCGNRGCLETVASVPVVLQHLSDALGRDVTREELNELAASEHRATVRVIQAAGLALGQSIAMAANTLGPRLVVLGGPLSETGDVLLEAVRGGFSRFAIAPVVEATRVELSTLGEGASARGAATMAFEHGDALAYMAGADEGGLLSGVDIKNR</sequence>
<dbReference type="RefSeq" id="WP_188551879.1">
    <property type="nucleotide sequence ID" value="NZ_BMFY01000018.1"/>
</dbReference>
<dbReference type="Gene3D" id="3.30.420.40">
    <property type="match status" value="2"/>
</dbReference>
<keyword evidence="3" id="KW-1185">Reference proteome</keyword>
<dbReference type="SUPFAM" id="SSF53067">
    <property type="entry name" value="Actin-like ATPase domain"/>
    <property type="match status" value="1"/>
</dbReference>
<dbReference type="SUPFAM" id="SSF46785">
    <property type="entry name" value="Winged helix' DNA-binding domain"/>
    <property type="match status" value="1"/>
</dbReference>
<protein>
    <submittedName>
        <fullName evidence="2">Transcriptional regulator</fullName>
    </submittedName>
</protein>
<evidence type="ECO:0000256" key="1">
    <source>
        <dbReference type="ARBA" id="ARBA00006479"/>
    </source>
</evidence>
<dbReference type="PANTHER" id="PTHR18964:SF173">
    <property type="entry name" value="GLUCOKINASE"/>
    <property type="match status" value="1"/>
</dbReference>
<dbReference type="Pfam" id="PF13412">
    <property type="entry name" value="HTH_24"/>
    <property type="match status" value="1"/>
</dbReference>
<dbReference type="InterPro" id="IPR036390">
    <property type="entry name" value="WH_DNA-bd_sf"/>
</dbReference>
<accession>A0A8J2U0Q7</accession>
<name>A0A8J2U0Q7_9MICO</name>
<reference evidence="2" key="2">
    <citation type="submission" date="2020-09" db="EMBL/GenBank/DDBJ databases">
        <authorList>
            <person name="Sun Q."/>
            <person name="Zhou Y."/>
        </authorList>
    </citation>
    <scope>NUCLEOTIDE SEQUENCE</scope>
    <source>
        <strain evidence="2">CGMCC 1.12785</strain>
    </source>
</reference>
<gene>
    <name evidence="2" type="ORF">GCM10011333_31770</name>
</gene>